<accession>A0A840XHX6</accession>
<dbReference type="GO" id="GO:0047265">
    <property type="term" value="F:poly(glycerol-phosphate) alpha-glucosyltransferase activity"/>
    <property type="evidence" value="ECO:0007669"/>
    <property type="project" value="UniProtKB-EC"/>
</dbReference>
<dbReference type="Proteomes" id="UP000552883">
    <property type="component" value="Unassembled WGS sequence"/>
</dbReference>
<dbReference type="Pfam" id="PF13692">
    <property type="entry name" value="Glyco_trans_1_4"/>
    <property type="match status" value="1"/>
</dbReference>
<comment type="caution">
    <text evidence="1">The sequence shown here is derived from an EMBL/GenBank/DDBJ whole genome shotgun (WGS) entry which is preliminary data.</text>
</comment>
<dbReference type="EMBL" id="JACHBS010000001">
    <property type="protein sequence ID" value="MBB5618102.1"/>
    <property type="molecule type" value="Genomic_DNA"/>
</dbReference>
<keyword evidence="1" id="KW-0328">Glycosyltransferase</keyword>
<proteinExistence type="predicted"/>
<dbReference type="Gene3D" id="3.40.50.2000">
    <property type="entry name" value="Glycogen Phosphorylase B"/>
    <property type="match status" value="3"/>
</dbReference>
<dbReference type="PANTHER" id="PTHR12526">
    <property type="entry name" value="GLYCOSYLTRANSFERASE"/>
    <property type="match status" value="1"/>
</dbReference>
<evidence type="ECO:0000313" key="1">
    <source>
        <dbReference type="EMBL" id="MBB5618102.1"/>
    </source>
</evidence>
<dbReference type="RefSeq" id="WP_183321939.1">
    <property type="nucleotide sequence ID" value="NZ_BAAANZ010000004.1"/>
</dbReference>
<keyword evidence="2" id="KW-1185">Reference proteome</keyword>
<keyword evidence="1" id="KW-0808">Transferase</keyword>
<evidence type="ECO:0000313" key="2">
    <source>
        <dbReference type="Proteomes" id="UP000552883"/>
    </source>
</evidence>
<gene>
    <name evidence="1" type="ORF">BJ959_001598</name>
</gene>
<dbReference type="EC" id="2.4.1.52" evidence="1"/>
<reference evidence="1 2" key="1">
    <citation type="submission" date="2020-08" db="EMBL/GenBank/DDBJ databases">
        <title>Sequencing the genomes of 1000 actinobacteria strains.</title>
        <authorList>
            <person name="Klenk H.-P."/>
        </authorList>
    </citation>
    <scope>NUCLEOTIDE SEQUENCE [LARGE SCALE GENOMIC DNA]</scope>
    <source>
        <strain evidence="1 2">DSM 23889</strain>
    </source>
</reference>
<sequence>MPLARLLIATSRLRPGMDGGSTIATLQRARMLADGGFPVTLLTVDLIPDNTADREGFVQIGLADERTELRNLLQEVRHRPEILRGAALDSATAPAPAPALLDAEALHPDPLELDGHGRPWRQLVRDAAGAVVHTDFFDEQGRPLFRLPYLQRPDWWRAAVRIPVFDERGAPLGTLDGFRGLYRAWWGEVVREARDAEPRLPVVAIAEARQVGELLAGIPGLPVVHTVHSAHTLAPHAWDSPMDPVWEGWLDTLPRYDAVVWLTERQRADVVRRRGREEAPGWVIPHPALVPADATAGAGGRDPLRAITIARLAPVKRLDQLVEAWALVVERHPGARLDVYGEGPLRPALEQRIAELGLTGSITLHGHRDGAAEEARTAAVMVLTSAYEGQSLVIAEAMARGCPAVAYDIAYGPAEMITDGVSGRLVPSGDVAALAEAIAEHLGDPALLAERSRAALAWACEAGPARALERWRALIGAVAAPSTRQSSTP</sequence>
<dbReference type="SUPFAM" id="SSF53756">
    <property type="entry name" value="UDP-Glycosyltransferase/glycogen phosphorylase"/>
    <property type="match status" value="1"/>
</dbReference>
<organism evidence="1 2">
    <name type="scientific">Microcella frigidaquae</name>
    <dbReference type="NCBI Taxonomy" id="424758"/>
    <lineage>
        <taxon>Bacteria</taxon>
        <taxon>Bacillati</taxon>
        <taxon>Actinomycetota</taxon>
        <taxon>Actinomycetes</taxon>
        <taxon>Micrococcales</taxon>
        <taxon>Microbacteriaceae</taxon>
        <taxon>Microcella</taxon>
    </lineage>
</organism>
<protein>
    <submittedName>
        <fullName evidence="1">Poly(Glycerol-phosphate) alpha-glucosyltransferase</fullName>
        <ecNumber evidence="1">2.4.1.52</ecNumber>
    </submittedName>
</protein>
<dbReference type="AlphaFoldDB" id="A0A840XHX6"/>
<name>A0A840XHX6_9MICO</name>